<keyword evidence="2" id="KW-1185">Reference proteome</keyword>
<dbReference type="Gene3D" id="2.60.120.380">
    <property type="match status" value="1"/>
</dbReference>
<organism evidence="1 2">
    <name type="scientific">Thermohalobaculum xanthum</name>
    <dbReference type="NCBI Taxonomy" id="2753746"/>
    <lineage>
        <taxon>Bacteria</taxon>
        <taxon>Pseudomonadati</taxon>
        <taxon>Pseudomonadota</taxon>
        <taxon>Alphaproteobacteria</taxon>
        <taxon>Rhodobacterales</taxon>
        <taxon>Paracoccaceae</taxon>
        <taxon>Thermohalobaculum</taxon>
    </lineage>
</organism>
<dbReference type="EMBL" id="JAEHHL010000003">
    <property type="protein sequence ID" value="MBK0399051.1"/>
    <property type="molecule type" value="Genomic_DNA"/>
</dbReference>
<accession>A0A8J7M6C1</accession>
<evidence type="ECO:0000313" key="1">
    <source>
        <dbReference type="EMBL" id="MBK0399051.1"/>
    </source>
</evidence>
<gene>
    <name evidence="1" type="ORF">H0I76_07605</name>
</gene>
<dbReference type="Proteomes" id="UP000655420">
    <property type="component" value="Unassembled WGS sequence"/>
</dbReference>
<proteinExistence type="predicted"/>
<dbReference type="RefSeq" id="WP_200608944.1">
    <property type="nucleotide sequence ID" value="NZ_JAEHHL010000003.1"/>
</dbReference>
<protein>
    <submittedName>
        <fullName evidence="1">Uncharacterized protein</fullName>
    </submittedName>
</protein>
<sequence length="194" mass="20533">MFSGSVAVASNNPDQPAIDACIEALTASGKESAPGGTVLNSSYSEAGTEVILEDGGGTVWRCIAYSDGAVGVLDEATAEQAEAARSAPDISDFQEQVRFDPGASSALLTRTLEPGGAFQFILGAQDGQFLRVRVQPHAGEMYYIIRNPDGSVLLDGTDAATEYYGQLWQSGDHVVEVVNQTSNELTYDISFEIE</sequence>
<name>A0A8J7M6C1_9RHOB</name>
<comment type="caution">
    <text evidence="1">The sequence shown here is derived from an EMBL/GenBank/DDBJ whole genome shotgun (WGS) entry which is preliminary data.</text>
</comment>
<evidence type="ECO:0000313" key="2">
    <source>
        <dbReference type="Proteomes" id="UP000655420"/>
    </source>
</evidence>
<dbReference type="AlphaFoldDB" id="A0A8J7M6C1"/>
<reference evidence="1" key="1">
    <citation type="submission" date="2020-12" db="EMBL/GenBank/DDBJ databases">
        <title>Bacterial taxonomy.</title>
        <authorList>
            <person name="Pan X."/>
        </authorList>
    </citation>
    <scope>NUCLEOTIDE SEQUENCE</scope>
    <source>
        <strain evidence="1">M0105</strain>
    </source>
</reference>